<dbReference type="EMBL" id="CM041554">
    <property type="protein sequence ID" value="KAI3351523.1"/>
    <property type="molecule type" value="Genomic_DNA"/>
</dbReference>
<dbReference type="Proteomes" id="UP000831701">
    <property type="component" value="Chromosome 24"/>
</dbReference>
<evidence type="ECO:0000313" key="2">
    <source>
        <dbReference type="Proteomes" id="UP000831701"/>
    </source>
</evidence>
<organism evidence="1 2">
    <name type="scientific">Scortum barcoo</name>
    <name type="common">barcoo grunter</name>
    <dbReference type="NCBI Taxonomy" id="214431"/>
    <lineage>
        <taxon>Eukaryota</taxon>
        <taxon>Metazoa</taxon>
        <taxon>Chordata</taxon>
        <taxon>Craniata</taxon>
        <taxon>Vertebrata</taxon>
        <taxon>Euteleostomi</taxon>
        <taxon>Actinopterygii</taxon>
        <taxon>Neopterygii</taxon>
        <taxon>Teleostei</taxon>
        <taxon>Neoteleostei</taxon>
        <taxon>Acanthomorphata</taxon>
        <taxon>Eupercaria</taxon>
        <taxon>Centrarchiformes</taxon>
        <taxon>Terapontoidei</taxon>
        <taxon>Terapontidae</taxon>
        <taxon>Scortum</taxon>
    </lineage>
</organism>
<sequence length="148" mass="16748">MLGLTTVLWPHVGEILFGDGTKVEIEGNSFWSQEAKIVVFMLCAALAIIPVIAFLIYTVKKNKSDCYSAVDDQKSHQVRTLKRDEDRQIYSAVVFVMMKTDSGAISDAKAAERERIYAAVKDFGLDHFRSRKMKRSIVQIIFDLQSVQ</sequence>
<name>A0ACB8V8G4_9TELE</name>
<comment type="caution">
    <text evidence="1">The sequence shown here is derived from an EMBL/GenBank/DDBJ whole genome shotgun (WGS) entry which is preliminary data.</text>
</comment>
<gene>
    <name evidence="1" type="ORF">L3Q82_020365</name>
</gene>
<evidence type="ECO:0000313" key="1">
    <source>
        <dbReference type="EMBL" id="KAI3351523.1"/>
    </source>
</evidence>
<reference evidence="1" key="1">
    <citation type="submission" date="2022-04" db="EMBL/GenBank/DDBJ databases">
        <title>Jade perch genome.</title>
        <authorList>
            <person name="Chao B."/>
        </authorList>
    </citation>
    <scope>NUCLEOTIDE SEQUENCE</scope>
    <source>
        <strain evidence="1">CB-2022</strain>
    </source>
</reference>
<proteinExistence type="predicted"/>
<accession>A0ACB8V8G4</accession>
<protein>
    <submittedName>
        <fullName evidence="1">Uncharacterized protein</fullName>
    </submittedName>
</protein>
<keyword evidence="2" id="KW-1185">Reference proteome</keyword>